<evidence type="ECO:0000313" key="10">
    <source>
        <dbReference type="EMBL" id="SVB19300.1"/>
    </source>
</evidence>
<evidence type="ECO:0000259" key="9">
    <source>
        <dbReference type="Pfam" id="PF12105"/>
    </source>
</evidence>
<dbReference type="InterPro" id="IPR029028">
    <property type="entry name" value="Alpha/beta_knot_MTases"/>
</dbReference>
<evidence type="ECO:0000256" key="7">
    <source>
        <dbReference type="SAM" id="MobiDB-lite"/>
    </source>
</evidence>
<gene>
    <name evidence="10" type="ORF">METZ01_LOCUS172154</name>
</gene>
<dbReference type="Gene3D" id="3.40.1280.10">
    <property type="match status" value="1"/>
</dbReference>
<reference evidence="10" key="1">
    <citation type="submission" date="2018-05" db="EMBL/GenBank/DDBJ databases">
        <authorList>
            <person name="Lanie J.A."/>
            <person name="Ng W.-L."/>
            <person name="Kazmierczak K.M."/>
            <person name="Andrzejewski T.M."/>
            <person name="Davidsen T.M."/>
            <person name="Wayne K.J."/>
            <person name="Tettelin H."/>
            <person name="Glass J.I."/>
            <person name="Rusch D."/>
            <person name="Podicherti R."/>
            <person name="Tsui H.-C.T."/>
            <person name="Winkler M.E."/>
        </authorList>
    </citation>
    <scope>NUCLEOTIDE SEQUENCE</scope>
</reference>
<evidence type="ECO:0000256" key="5">
    <source>
        <dbReference type="ARBA" id="ARBA00022694"/>
    </source>
</evidence>
<feature type="domain" description="tRNA/rRNA methyltransferase SpoU type" evidence="8">
    <location>
        <begin position="20"/>
        <end position="159"/>
    </location>
</feature>
<dbReference type="HAMAP" id="MF_02060">
    <property type="entry name" value="tRNA_methyltr_TrmH"/>
    <property type="match status" value="1"/>
</dbReference>
<dbReference type="Pfam" id="PF00588">
    <property type="entry name" value="SpoU_methylase"/>
    <property type="match status" value="1"/>
</dbReference>
<sequence length="218" mass="24588">MRPERFHRLRSVLTQRQPDLTVLMDHVHKPHNFSAILRNCDAVGVLEAHVVIPDEGLDLHHGTSAGTKKWVSVRYHSNVTQAFELLRKRGFKLLAAHPAQDAIDYRDMDFTGPSAIVMGAELHGVSDEALEAADEHVSIPLVGMTHSLNVSVATALLLFEAFRQRKASGMYNESRLPEKEFNRKLFEWAYPSLARSRREQGQPYPALTEDGQIIREDG</sequence>
<dbReference type="InterPro" id="IPR029026">
    <property type="entry name" value="tRNA_m1G_MTases_N"/>
</dbReference>
<dbReference type="GO" id="GO:0000049">
    <property type="term" value="F:tRNA binding"/>
    <property type="evidence" value="ECO:0007669"/>
    <property type="project" value="UniProtKB-KW"/>
</dbReference>
<evidence type="ECO:0000259" key="8">
    <source>
        <dbReference type="Pfam" id="PF00588"/>
    </source>
</evidence>
<dbReference type="InterPro" id="IPR022724">
    <property type="entry name" value="rRNA_MeTrfase_SpoU_C"/>
</dbReference>
<feature type="region of interest" description="Disordered" evidence="7">
    <location>
        <begin position="197"/>
        <end position="218"/>
    </location>
</feature>
<protein>
    <recommendedName>
        <fullName evidence="11">tRNA/rRNA methyltransferase SpoU type domain-containing protein</fullName>
    </recommendedName>
</protein>
<keyword evidence="1" id="KW-0820">tRNA-binding</keyword>
<keyword evidence="5" id="KW-0819">tRNA processing</keyword>
<dbReference type="PANTHER" id="PTHR43453">
    <property type="entry name" value="RRNA METHYLASE-LIKE"/>
    <property type="match status" value="1"/>
</dbReference>
<dbReference type="GO" id="GO:0141100">
    <property type="term" value="F:tRNA (guanine(18)-2'-O)-methyltransferase activity"/>
    <property type="evidence" value="ECO:0007669"/>
    <property type="project" value="InterPro"/>
</dbReference>
<evidence type="ECO:0000256" key="1">
    <source>
        <dbReference type="ARBA" id="ARBA00022555"/>
    </source>
</evidence>
<organism evidence="10">
    <name type="scientific">marine metagenome</name>
    <dbReference type="NCBI Taxonomy" id="408172"/>
    <lineage>
        <taxon>unclassified sequences</taxon>
        <taxon>metagenomes</taxon>
        <taxon>ecological metagenomes</taxon>
    </lineage>
</organism>
<keyword evidence="2" id="KW-0489">Methyltransferase</keyword>
<dbReference type="EMBL" id="UINC01032138">
    <property type="protein sequence ID" value="SVB19300.1"/>
    <property type="molecule type" value="Genomic_DNA"/>
</dbReference>
<dbReference type="InterPro" id="IPR033671">
    <property type="entry name" value="TrmH"/>
</dbReference>
<feature type="domain" description="RNA methyltransferase SpoU/TrmH type C-terminal" evidence="9">
    <location>
        <begin position="163"/>
        <end position="215"/>
    </location>
</feature>
<accession>A0A382BZR7</accession>
<evidence type="ECO:0008006" key="11">
    <source>
        <dbReference type="Google" id="ProtNLM"/>
    </source>
</evidence>
<dbReference type="NCBIfam" id="NF008295">
    <property type="entry name" value="PRK11081.1"/>
    <property type="match status" value="1"/>
</dbReference>
<dbReference type="AlphaFoldDB" id="A0A382BZR7"/>
<evidence type="ECO:0000256" key="6">
    <source>
        <dbReference type="ARBA" id="ARBA00022884"/>
    </source>
</evidence>
<keyword evidence="6" id="KW-0694">RNA-binding</keyword>
<evidence type="ECO:0000256" key="4">
    <source>
        <dbReference type="ARBA" id="ARBA00022691"/>
    </source>
</evidence>
<evidence type="ECO:0000256" key="2">
    <source>
        <dbReference type="ARBA" id="ARBA00022603"/>
    </source>
</evidence>
<dbReference type="SUPFAM" id="SSF75217">
    <property type="entry name" value="alpha/beta knot"/>
    <property type="match status" value="1"/>
</dbReference>
<dbReference type="GO" id="GO:0002938">
    <property type="term" value="P:tRNA guanine ribose methylation"/>
    <property type="evidence" value="ECO:0007669"/>
    <property type="project" value="TreeGrafter"/>
</dbReference>
<keyword evidence="3" id="KW-0808">Transferase</keyword>
<dbReference type="Pfam" id="PF12105">
    <property type="entry name" value="SpoU_methylas_C"/>
    <property type="match status" value="1"/>
</dbReference>
<proteinExistence type="inferred from homology"/>
<dbReference type="InterPro" id="IPR001537">
    <property type="entry name" value="SpoU_MeTrfase"/>
</dbReference>
<evidence type="ECO:0000256" key="3">
    <source>
        <dbReference type="ARBA" id="ARBA00022679"/>
    </source>
</evidence>
<name>A0A382BZR7_9ZZZZ</name>
<dbReference type="CDD" id="cd18092">
    <property type="entry name" value="SpoU-like_TrmH"/>
    <property type="match status" value="1"/>
</dbReference>
<dbReference type="PANTHER" id="PTHR43453:SF1">
    <property type="entry name" value="TRNA_RRNA METHYLTRANSFERASE SPOU TYPE DOMAIN-CONTAINING PROTEIN"/>
    <property type="match status" value="1"/>
</dbReference>
<keyword evidence="4" id="KW-0949">S-adenosyl-L-methionine</keyword>